<evidence type="ECO:0000256" key="2">
    <source>
        <dbReference type="SAM" id="SignalP"/>
    </source>
</evidence>
<protein>
    <recommendedName>
        <fullName evidence="3">DUF8020 domain-containing protein</fullName>
    </recommendedName>
</protein>
<feature type="signal peptide" evidence="2">
    <location>
        <begin position="1"/>
        <end position="35"/>
    </location>
</feature>
<keyword evidence="1" id="KW-0472">Membrane</keyword>
<feature type="chain" id="PRO_5047501089" description="DUF8020 domain-containing protein" evidence="2">
    <location>
        <begin position="36"/>
        <end position="192"/>
    </location>
</feature>
<comment type="caution">
    <text evidence="4">The sequence shown here is derived from an EMBL/GenBank/DDBJ whole genome shotgun (WGS) entry which is preliminary data.</text>
</comment>
<dbReference type="Pfam" id="PF26059">
    <property type="entry name" value="DUF8020"/>
    <property type="match status" value="1"/>
</dbReference>
<evidence type="ECO:0000313" key="4">
    <source>
        <dbReference type="EMBL" id="MFC6010861.1"/>
    </source>
</evidence>
<sequence length="192" mass="18384">MRLSSRTTSGTQRFGVIAALAAGAVGLAATTTAHAAPSAAVPVVHGVDGGVAFTATPKTDGSALTVSAPEGTFGIAGGAITLTDHTGRLVAAVPTRILSGAGDFDLVADIAADGRSATLTPAVAPAVVTANMAEFVDEAADTLARKQHNAGVGALIGAGIGAVLGFFLGGVGALVTIPIGAGIGALIGYSTP</sequence>
<reference evidence="5" key="1">
    <citation type="journal article" date="2019" name="Int. J. Syst. Evol. Microbiol.">
        <title>The Global Catalogue of Microorganisms (GCM) 10K type strain sequencing project: providing services to taxonomists for standard genome sequencing and annotation.</title>
        <authorList>
            <consortium name="The Broad Institute Genomics Platform"/>
            <consortium name="The Broad Institute Genome Sequencing Center for Infectious Disease"/>
            <person name="Wu L."/>
            <person name="Ma J."/>
        </authorList>
    </citation>
    <scope>NUCLEOTIDE SEQUENCE [LARGE SCALE GENOMIC DNA]</scope>
    <source>
        <strain evidence="5">CCUG 36956</strain>
    </source>
</reference>
<evidence type="ECO:0000313" key="5">
    <source>
        <dbReference type="Proteomes" id="UP001596223"/>
    </source>
</evidence>
<organism evidence="4 5">
    <name type="scientific">Nocardia lasii</name>
    <dbReference type="NCBI Taxonomy" id="1616107"/>
    <lineage>
        <taxon>Bacteria</taxon>
        <taxon>Bacillati</taxon>
        <taxon>Actinomycetota</taxon>
        <taxon>Actinomycetes</taxon>
        <taxon>Mycobacteriales</taxon>
        <taxon>Nocardiaceae</taxon>
        <taxon>Nocardia</taxon>
    </lineage>
</organism>
<name>A0ABW1JPM1_9NOCA</name>
<accession>A0ABW1JPM1</accession>
<dbReference type="InterPro" id="IPR058333">
    <property type="entry name" value="DUF8020"/>
</dbReference>
<keyword evidence="5" id="KW-1185">Reference proteome</keyword>
<dbReference type="RefSeq" id="WP_378601347.1">
    <property type="nucleotide sequence ID" value="NZ_JBHSQN010000002.1"/>
</dbReference>
<dbReference type="Proteomes" id="UP001596223">
    <property type="component" value="Unassembled WGS sequence"/>
</dbReference>
<proteinExistence type="predicted"/>
<feature type="domain" description="DUF8020" evidence="3">
    <location>
        <begin position="50"/>
        <end position="122"/>
    </location>
</feature>
<feature type="transmembrane region" description="Helical" evidence="1">
    <location>
        <begin position="154"/>
        <end position="187"/>
    </location>
</feature>
<dbReference type="EMBL" id="JBHSQN010000002">
    <property type="protein sequence ID" value="MFC6010861.1"/>
    <property type="molecule type" value="Genomic_DNA"/>
</dbReference>
<evidence type="ECO:0000256" key="1">
    <source>
        <dbReference type="SAM" id="Phobius"/>
    </source>
</evidence>
<evidence type="ECO:0000259" key="3">
    <source>
        <dbReference type="Pfam" id="PF26059"/>
    </source>
</evidence>
<keyword evidence="1" id="KW-0812">Transmembrane</keyword>
<gene>
    <name evidence="4" type="ORF">ACFP3H_07335</name>
</gene>
<keyword evidence="2" id="KW-0732">Signal</keyword>
<keyword evidence="1" id="KW-1133">Transmembrane helix</keyword>